<reference evidence="1 2" key="1">
    <citation type="submission" date="2019-06" db="EMBL/GenBank/DDBJ databases">
        <title>YIM 131921 draft genome.</title>
        <authorList>
            <person name="Jiang L."/>
        </authorList>
    </citation>
    <scope>NUCLEOTIDE SEQUENCE [LARGE SCALE GENOMIC DNA]</scope>
    <source>
        <strain evidence="1 2">YIM 131921</strain>
    </source>
</reference>
<keyword evidence="2" id="KW-1185">Reference proteome</keyword>
<evidence type="ECO:0000313" key="1">
    <source>
        <dbReference type="EMBL" id="TNC44597.1"/>
    </source>
</evidence>
<dbReference type="EMBL" id="VDFU01000056">
    <property type="protein sequence ID" value="TNC44597.1"/>
    <property type="molecule type" value="Genomic_DNA"/>
</dbReference>
<gene>
    <name evidence="1" type="ORF">FHG66_20595</name>
</gene>
<feature type="non-terminal residue" evidence="1">
    <location>
        <position position="40"/>
    </location>
</feature>
<dbReference type="Proteomes" id="UP000305887">
    <property type="component" value="Unassembled WGS sequence"/>
</dbReference>
<comment type="caution">
    <text evidence="1">The sequence shown here is derived from an EMBL/GenBank/DDBJ whole genome shotgun (WGS) entry which is preliminary data.</text>
</comment>
<evidence type="ECO:0000313" key="2">
    <source>
        <dbReference type="Proteomes" id="UP000305887"/>
    </source>
</evidence>
<dbReference type="AlphaFoldDB" id="A0A5C4MI18"/>
<protein>
    <submittedName>
        <fullName evidence="1">TerC family protein</fullName>
    </submittedName>
</protein>
<organism evidence="1 2">
    <name type="scientific">Rubellimicrobium rubrum</name>
    <dbReference type="NCBI Taxonomy" id="2585369"/>
    <lineage>
        <taxon>Bacteria</taxon>
        <taxon>Pseudomonadati</taxon>
        <taxon>Pseudomonadota</taxon>
        <taxon>Alphaproteobacteria</taxon>
        <taxon>Rhodobacterales</taxon>
        <taxon>Roseobacteraceae</taxon>
        <taxon>Rubellimicrobium</taxon>
    </lineage>
</organism>
<proteinExistence type="predicted"/>
<sequence length="40" mass="3919">MEILTSGGLSALLQVITIDLVLAGDNAIVIGLAAAGLPVD</sequence>
<name>A0A5C4MI18_9RHOB</name>
<accession>A0A5C4MI18</accession>